<keyword evidence="8 10" id="KW-0274">FAD</keyword>
<dbReference type="InterPro" id="IPR000172">
    <property type="entry name" value="GMC_OxRdtase_N"/>
</dbReference>
<evidence type="ECO:0000256" key="4">
    <source>
        <dbReference type="ARBA" id="ARBA00005144"/>
    </source>
</evidence>
<feature type="domain" description="Glucose-methanol-choline oxidoreductase N-terminal" evidence="11">
    <location>
        <begin position="86"/>
        <end position="109"/>
    </location>
</feature>
<dbReference type="GO" id="GO:0005782">
    <property type="term" value="C:peroxisomal matrix"/>
    <property type="evidence" value="ECO:0007669"/>
    <property type="project" value="UniProtKB-SubCell"/>
</dbReference>
<comment type="catalytic activity">
    <reaction evidence="1">
        <text>a primary alcohol + O2 = an aldehyde + H2O2</text>
        <dbReference type="Rhea" id="RHEA:19829"/>
        <dbReference type="ChEBI" id="CHEBI:15379"/>
        <dbReference type="ChEBI" id="CHEBI:15734"/>
        <dbReference type="ChEBI" id="CHEBI:16240"/>
        <dbReference type="ChEBI" id="CHEBI:17478"/>
        <dbReference type="EC" id="1.1.3.13"/>
    </reaction>
</comment>
<proteinExistence type="inferred from homology"/>
<dbReference type="Pfam" id="PF00732">
    <property type="entry name" value="GMC_oxred_N"/>
    <property type="match status" value="1"/>
</dbReference>
<dbReference type="PANTHER" id="PTHR11552">
    <property type="entry name" value="GLUCOSE-METHANOL-CHOLINE GMC OXIDOREDUCTASE"/>
    <property type="match status" value="1"/>
</dbReference>
<reference evidence="12" key="1">
    <citation type="submission" date="2014-02" db="EMBL/GenBank/DDBJ databases">
        <authorList>
            <person name="Genoscope - CEA"/>
        </authorList>
    </citation>
    <scope>NUCLEOTIDE SEQUENCE</scope>
    <source>
        <strain evidence="12">LS3</strain>
    </source>
</reference>
<reference evidence="12" key="2">
    <citation type="submission" date="2014-06" db="EMBL/GenBank/DDBJ databases">
        <title>The complete genome of Blastobotrys (Arxula) adeninivorans LS3 - a yeast of biotechnological interest.</title>
        <authorList>
            <person name="Kunze G."/>
            <person name="Gaillardin C."/>
            <person name="Czernicka M."/>
            <person name="Durrens P."/>
            <person name="Martin T."/>
            <person name="Boer E."/>
            <person name="Gabaldon T."/>
            <person name="Cruz J."/>
            <person name="Talla E."/>
            <person name="Marck C."/>
            <person name="Goffeau A."/>
            <person name="Barbe V."/>
            <person name="Baret P."/>
            <person name="Baronian K."/>
            <person name="Beier S."/>
            <person name="Bleykasten C."/>
            <person name="Bode R."/>
            <person name="Casaregola S."/>
            <person name="Despons L."/>
            <person name="Fairhead C."/>
            <person name="Giersberg M."/>
            <person name="Gierski P."/>
            <person name="Hahnel U."/>
            <person name="Hartmann A."/>
            <person name="Jankowska D."/>
            <person name="Jubin C."/>
            <person name="Jung P."/>
            <person name="Lafontaine I."/>
            <person name="Leh-Louis V."/>
            <person name="Lemaire M."/>
            <person name="Marcet-Houben M."/>
            <person name="Mascher M."/>
            <person name="Morel G."/>
            <person name="Richard G.-F."/>
            <person name="Riechen J."/>
            <person name="Sacerdot C."/>
            <person name="Sarkar A."/>
            <person name="Savel G."/>
            <person name="Schacherer J."/>
            <person name="Sherman D."/>
            <person name="Straub M.-L."/>
            <person name="Stein N."/>
            <person name="Thierry A."/>
            <person name="Trautwein-Schult A."/>
            <person name="Westhof E."/>
            <person name="Worch S."/>
            <person name="Dujon B."/>
            <person name="Souciet J.-L."/>
            <person name="Wincker P."/>
            <person name="Scholz U."/>
            <person name="Neuveglise N."/>
        </authorList>
    </citation>
    <scope>NUCLEOTIDE SEQUENCE</scope>
    <source>
        <strain evidence="12">LS3</strain>
    </source>
</reference>
<evidence type="ECO:0000256" key="5">
    <source>
        <dbReference type="ARBA" id="ARBA00010790"/>
    </source>
</evidence>
<dbReference type="EC" id="1.1.3.13" evidence="6"/>
<accession>A0A060TJ17</accession>
<dbReference type="GO" id="GO:0050660">
    <property type="term" value="F:flavin adenine dinucleotide binding"/>
    <property type="evidence" value="ECO:0007669"/>
    <property type="project" value="InterPro"/>
</dbReference>
<keyword evidence="7 10" id="KW-0285">Flavoprotein</keyword>
<dbReference type="Gene3D" id="3.50.50.60">
    <property type="entry name" value="FAD/NAD(P)-binding domain"/>
    <property type="match status" value="1"/>
</dbReference>
<organism evidence="12">
    <name type="scientific">Blastobotrys adeninivorans</name>
    <name type="common">Yeast</name>
    <name type="synonym">Arxula adeninivorans</name>
    <dbReference type="NCBI Taxonomy" id="409370"/>
    <lineage>
        <taxon>Eukaryota</taxon>
        <taxon>Fungi</taxon>
        <taxon>Dikarya</taxon>
        <taxon>Ascomycota</taxon>
        <taxon>Saccharomycotina</taxon>
        <taxon>Dipodascomycetes</taxon>
        <taxon>Dipodascales</taxon>
        <taxon>Trichomonascaceae</taxon>
        <taxon>Blastobotrys</taxon>
    </lineage>
</organism>
<keyword evidence="9" id="KW-0485">Methanol utilization</keyword>
<dbReference type="PANTHER" id="PTHR11552:SF147">
    <property type="entry name" value="CHOLINE DEHYDROGENASE, MITOCHONDRIAL"/>
    <property type="match status" value="1"/>
</dbReference>
<evidence type="ECO:0000313" key="12">
    <source>
        <dbReference type="EMBL" id="CDP39141.1"/>
    </source>
</evidence>
<dbReference type="GO" id="GO:0015945">
    <property type="term" value="P:methanol metabolic process"/>
    <property type="evidence" value="ECO:0007669"/>
    <property type="project" value="UniProtKB-KW"/>
</dbReference>
<evidence type="ECO:0000256" key="6">
    <source>
        <dbReference type="ARBA" id="ARBA00013077"/>
    </source>
</evidence>
<protein>
    <recommendedName>
        <fullName evidence="6">alcohol oxidase</fullName>
        <ecNumber evidence="6">1.1.3.13</ecNumber>
    </recommendedName>
</protein>
<dbReference type="UniPathway" id="UPA00147"/>
<comment type="pathway">
    <text evidence="4">Energy metabolism; methane degradation.</text>
</comment>
<dbReference type="SUPFAM" id="SSF54373">
    <property type="entry name" value="FAD-linked reductases, C-terminal domain"/>
    <property type="match status" value="1"/>
</dbReference>
<dbReference type="Pfam" id="PF05199">
    <property type="entry name" value="GMC_oxred_C"/>
    <property type="match status" value="1"/>
</dbReference>
<dbReference type="SUPFAM" id="SSF51905">
    <property type="entry name" value="FAD/NAD(P)-binding domain"/>
    <property type="match status" value="1"/>
</dbReference>
<dbReference type="GO" id="GO:0046188">
    <property type="term" value="P:methane catabolic process"/>
    <property type="evidence" value="ECO:0007669"/>
    <property type="project" value="UniProtKB-UniPathway"/>
</dbReference>
<dbReference type="PIRSF" id="PIRSF000137">
    <property type="entry name" value="Alcohol_oxidase"/>
    <property type="match status" value="1"/>
</dbReference>
<dbReference type="Gene3D" id="3.30.560.10">
    <property type="entry name" value="Glucose Oxidase, domain 3"/>
    <property type="match status" value="1"/>
</dbReference>
<dbReference type="InterPro" id="IPR007867">
    <property type="entry name" value="GMC_OxRtase_C"/>
</dbReference>
<evidence type="ECO:0000256" key="9">
    <source>
        <dbReference type="ARBA" id="ARBA00023095"/>
    </source>
</evidence>
<dbReference type="PhylomeDB" id="A0A060TJ17"/>
<comment type="similarity">
    <text evidence="5 10">Belongs to the GMC oxidoreductase family.</text>
</comment>
<sequence>MVISHYDFIVVGGGTAGNVVAGRLVENPDVSVLVIEAGPGNSIDIEEIRTPAVAMDLRNSKYDWSYKTTMVKRDDYERIEKPNTRGKALGGSSSLNYFSWVPGSKYTFDLWEKYGGKEWTWDPLVPYLRKSATYHDDAKLYDPDLAKIGTGGPIHISHSELLPEMKDFREAVIKSWESTGELSTDNIYDGTMRGLTHCVDSIYQGRRSGSFLFVHNQPNITILDETYSKKLIIDEADLTVKGVSVILPNGKEQKLYARREVIVSQGVFETPKLLMLSGIGPGKELKRHNIDVIVDSRHVGEHLLDHPGVPFVLQVKDGFGMEEHLAREGSSKHNATVSAYKNGHKGPLGSGLLELIGFPRIDKYLEKDPEYRQAKASNGGKDPFCPGGQPHFELDFVCMFGSAFQWHYPLPKTGCYTTVMVDLVRPVGPGGTVKLNSADPLEQPNINLNYFADDLDIIAMREGIRYSYDVLKNAEPFKSHVIAEFPWEMPLDDDEKMKAAILDRVQTSFHPCGTARLSKSIEQGVVDPRLRVHGVKNLRVVDASVIPEIPDCRIQNSVYMIGEKGADLIKADHKDLFN</sequence>
<evidence type="ECO:0000256" key="7">
    <source>
        <dbReference type="ARBA" id="ARBA00022630"/>
    </source>
</evidence>
<dbReference type="GO" id="GO:0047639">
    <property type="term" value="F:alcohol oxidase activity"/>
    <property type="evidence" value="ECO:0007669"/>
    <property type="project" value="UniProtKB-EC"/>
</dbReference>
<comment type="cofactor">
    <cofactor evidence="2">
        <name>FAD</name>
        <dbReference type="ChEBI" id="CHEBI:57692"/>
    </cofactor>
</comment>
<name>A0A060TJ17_BLAAD</name>
<evidence type="ECO:0000256" key="1">
    <source>
        <dbReference type="ARBA" id="ARBA00001411"/>
    </source>
</evidence>
<comment type="subcellular location">
    <subcellularLocation>
        <location evidence="3">Peroxisome matrix</location>
    </subcellularLocation>
</comment>
<dbReference type="AlphaFoldDB" id="A0A060TJ17"/>
<evidence type="ECO:0000256" key="10">
    <source>
        <dbReference type="RuleBase" id="RU003968"/>
    </source>
</evidence>
<evidence type="ECO:0000256" key="2">
    <source>
        <dbReference type="ARBA" id="ARBA00001974"/>
    </source>
</evidence>
<evidence type="ECO:0000256" key="3">
    <source>
        <dbReference type="ARBA" id="ARBA00004253"/>
    </source>
</evidence>
<gene>
    <name evidence="12" type="ORF">GNLVRS02_ARAD1D51260g</name>
</gene>
<evidence type="ECO:0000256" key="8">
    <source>
        <dbReference type="ARBA" id="ARBA00022827"/>
    </source>
</evidence>
<dbReference type="InterPro" id="IPR012132">
    <property type="entry name" value="GMC_OxRdtase"/>
</dbReference>
<dbReference type="EMBL" id="HG937694">
    <property type="protein sequence ID" value="CDP39141.1"/>
    <property type="molecule type" value="Genomic_DNA"/>
</dbReference>
<dbReference type="PROSITE" id="PS00623">
    <property type="entry name" value="GMC_OXRED_1"/>
    <property type="match status" value="1"/>
</dbReference>
<dbReference type="InterPro" id="IPR036188">
    <property type="entry name" value="FAD/NAD-bd_sf"/>
</dbReference>
<evidence type="ECO:0000259" key="11">
    <source>
        <dbReference type="PROSITE" id="PS00623"/>
    </source>
</evidence>